<evidence type="ECO:0000259" key="1">
    <source>
        <dbReference type="Pfam" id="PF01425"/>
    </source>
</evidence>
<dbReference type="InterPro" id="IPR036928">
    <property type="entry name" value="AS_sf"/>
</dbReference>
<evidence type="ECO:0000313" key="3">
    <source>
        <dbReference type="Proteomes" id="UP001549320"/>
    </source>
</evidence>
<accession>A0ABV2QCW2</accession>
<dbReference type="PANTHER" id="PTHR11895:SF176">
    <property type="entry name" value="AMIDASE AMID-RELATED"/>
    <property type="match status" value="1"/>
</dbReference>
<sequence>MKPLHSLSATEALSNLVTGRISSEALVLACLQQIARHEPQIRAWQHLDAQAALHACRASDAMRASGGSIGKLHGLPVAIKDNMDTADMPTTYGSPLYAGHLPVRDAAVVSMLRAEGAIILGKTVSTEFAYFTPGPTHNPHRPGYTPGGSSSGSAAAVAAGMVPLALGTQTNGSVIRPAAFCGVLGYKPAAGLIARDGVLDTSHTLDQVGCFARTVDDLELLAHCLAPTLTDRSVETTARLRIAILNSELLSHAEDGTRALLQRTSEQLANAGLSVSQIDLGPWHAYANQAHRTIMQSEMAQALAPERVRGETQLSPALLELMNAGDNTSAVAYLDALRARGPLQERMDQLLASHDVMLMPSAPGAAPEGLGSTGSPLFCSMISLLGWPAMHLPTSEDAQGLPLGLQLVARPGDEAKLGTAARQIMQLAGRPDGAPLAAGMA</sequence>
<name>A0ABV2QCW2_9BURK</name>
<dbReference type="EMBL" id="JBEPSH010000007">
    <property type="protein sequence ID" value="MET4578840.1"/>
    <property type="molecule type" value="Genomic_DNA"/>
</dbReference>
<evidence type="ECO:0000313" key="2">
    <source>
        <dbReference type="EMBL" id="MET4578840.1"/>
    </source>
</evidence>
<dbReference type="Pfam" id="PF01425">
    <property type="entry name" value="Amidase"/>
    <property type="match status" value="1"/>
</dbReference>
<dbReference type="InterPro" id="IPR000120">
    <property type="entry name" value="Amidase"/>
</dbReference>
<dbReference type="RefSeq" id="WP_354446405.1">
    <property type="nucleotide sequence ID" value="NZ_JBEPSH010000007.1"/>
</dbReference>
<dbReference type="Gene3D" id="3.90.1300.10">
    <property type="entry name" value="Amidase signature (AS) domain"/>
    <property type="match status" value="1"/>
</dbReference>
<dbReference type="SUPFAM" id="SSF75304">
    <property type="entry name" value="Amidase signature (AS) enzymes"/>
    <property type="match status" value="1"/>
</dbReference>
<dbReference type="Proteomes" id="UP001549320">
    <property type="component" value="Unassembled WGS sequence"/>
</dbReference>
<keyword evidence="3" id="KW-1185">Reference proteome</keyword>
<protein>
    <submittedName>
        <fullName evidence="2">Asp-tRNA(Asn)/Glu-tRNA(Gln) amidotransferase A subunit family amidase</fullName>
    </submittedName>
</protein>
<dbReference type="PANTHER" id="PTHR11895">
    <property type="entry name" value="TRANSAMIDASE"/>
    <property type="match status" value="1"/>
</dbReference>
<proteinExistence type="predicted"/>
<reference evidence="2 3" key="1">
    <citation type="submission" date="2024-06" db="EMBL/GenBank/DDBJ databases">
        <title>Sorghum-associated microbial communities from plants grown in Nebraska, USA.</title>
        <authorList>
            <person name="Schachtman D."/>
        </authorList>
    </citation>
    <scope>NUCLEOTIDE SEQUENCE [LARGE SCALE GENOMIC DNA]</scope>
    <source>
        <strain evidence="2 3">2709</strain>
    </source>
</reference>
<comment type="caution">
    <text evidence="2">The sequence shown here is derived from an EMBL/GenBank/DDBJ whole genome shotgun (WGS) entry which is preliminary data.</text>
</comment>
<feature type="domain" description="Amidase" evidence="1">
    <location>
        <begin position="26"/>
        <end position="417"/>
    </location>
</feature>
<organism evidence="2 3">
    <name type="scientific">Ottowia thiooxydans</name>
    <dbReference type="NCBI Taxonomy" id="219182"/>
    <lineage>
        <taxon>Bacteria</taxon>
        <taxon>Pseudomonadati</taxon>
        <taxon>Pseudomonadota</taxon>
        <taxon>Betaproteobacteria</taxon>
        <taxon>Burkholderiales</taxon>
        <taxon>Comamonadaceae</taxon>
        <taxon>Ottowia</taxon>
    </lineage>
</organism>
<gene>
    <name evidence="2" type="ORF">ABIE13_003956</name>
</gene>
<dbReference type="InterPro" id="IPR023631">
    <property type="entry name" value="Amidase_dom"/>
</dbReference>